<evidence type="ECO:0000313" key="2">
    <source>
        <dbReference type="Proteomes" id="UP000584670"/>
    </source>
</evidence>
<dbReference type="Proteomes" id="UP000584670">
    <property type="component" value="Unassembled WGS sequence"/>
</dbReference>
<gene>
    <name evidence="1" type="ORF">H4N64_28090</name>
</gene>
<reference evidence="1 2" key="1">
    <citation type="submission" date="2020-08" db="EMBL/GenBank/DDBJ databases">
        <title>Streptomyces sp. PSKA01 genome sequencing and assembly.</title>
        <authorList>
            <person name="Mandal S."/>
            <person name="Maiti P.K."/>
            <person name="Das P."/>
        </authorList>
    </citation>
    <scope>NUCLEOTIDE SEQUENCE [LARGE SCALE GENOMIC DNA]</scope>
    <source>
        <strain evidence="1 2">PSKA01</strain>
    </source>
</reference>
<organism evidence="1 2">
    <name type="scientific">Streptomyces cupreus</name>
    <dbReference type="NCBI Taxonomy" id="2759956"/>
    <lineage>
        <taxon>Bacteria</taxon>
        <taxon>Bacillati</taxon>
        <taxon>Actinomycetota</taxon>
        <taxon>Actinomycetes</taxon>
        <taxon>Kitasatosporales</taxon>
        <taxon>Streptomycetaceae</taxon>
        <taxon>Streptomyces</taxon>
    </lineage>
</organism>
<dbReference type="AlphaFoldDB" id="A0A7X1J748"/>
<evidence type="ECO:0000313" key="1">
    <source>
        <dbReference type="EMBL" id="MBC2905369.1"/>
    </source>
</evidence>
<name>A0A7X1J748_9ACTN</name>
<dbReference type="EMBL" id="JACMSF010000035">
    <property type="protein sequence ID" value="MBC2905369.1"/>
    <property type="molecule type" value="Genomic_DNA"/>
</dbReference>
<dbReference type="RefSeq" id="WP_186285218.1">
    <property type="nucleotide sequence ID" value="NZ_JACMSF010000035.1"/>
</dbReference>
<sequence length="189" mass="20367">MNEDAEIQAMSSVVSALNGLEDDATRARVLRWAAERYGISVPMPNSSASGNGAATDDDGRIRTKAPAVPTDPVFDDFVDLFDAVDPKTEMDKVLTGAYWLQAVNAQPSWQSMKINNLLKDTGHGVANITQSLTKAQRRSPALVRQVAKGKAAQSWKTYKLTTSGIAYVRDRLGITGAVPVVLTDDEAES</sequence>
<protein>
    <submittedName>
        <fullName evidence="1">Uncharacterized protein</fullName>
    </submittedName>
</protein>
<proteinExistence type="predicted"/>
<keyword evidence="2" id="KW-1185">Reference proteome</keyword>
<comment type="caution">
    <text evidence="1">The sequence shown here is derived from an EMBL/GenBank/DDBJ whole genome shotgun (WGS) entry which is preliminary data.</text>
</comment>
<accession>A0A7X1J748</accession>